<keyword evidence="6" id="KW-0449">Lipoprotein</keyword>
<feature type="region of interest" description="Disordered" evidence="7">
    <location>
        <begin position="1"/>
        <end position="96"/>
    </location>
</feature>
<feature type="compositionally biased region" description="Low complexity" evidence="7">
    <location>
        <begin position="70"/>
        <end position="88"/>
    </location>
</feature>
<feature type="compositionally biased region" description="Low complexity" evidence="7">
    <location>
        <begin position="30"/>
        <end position="48"/>
    </location>
</feature>
<dbReference type="PANTHER" id="PTHR31634">
    <property type="entry name" value="BLOC-1-RELATED COMPLEX SUBUNIT 5"/>
    <property type="match status" value="1"/>
</dbReference>
<evidence type="ECO:0000256" key="4">
    <source>
        <dbReference type="ARBA" id="ARBA00023136"/>
    </source>
</evidence>
<accession>A0A8X6KBG0</accession>
<dbReference type="GO" id="GO:0099078">
    <property type="term" value="C:BORC complex"/>
    <property type="evidence" value="ECO:0007669"/>
    <property type="project" value="TreeGrafter"/>
</dbReference>
<dbReference type="GO" id="GO:0098574">
    <property type="term" value="C:cytoplasmic side of lysosomal membrane"/>
    <property type="evidence" value="ECO:0007669"/>
    <property type="project" value="TreeGrafter"/>
</dbReference>
<evidence type="ECO:0000256" key="7">
    <source>
        <dbReference type="SAM" id="MobiDB-lite"/>
    </source>
</evidence>
<name>A0A8X6KBG0_TRICU</name>
<evidence type="ECO:0000256" key="3">
    <source>
        <dbReference type="ARBA" id="ARBA00022300"/>
    </source>
</evidence>
<dbReference type="InterPro" id="IPR018780">
    <property type="entry name" value="TBORCS5"/>
</dbReference>
<dbReference type="PANTHER" id="PTHR31634:SF2">
    <property type="entry name" value="BLOC-1-RELATED COMPLEX SUBUNIT 5"/>
    <property type="match status" value="1"/>
</dbReference>
<keyword evidence="5" id="KW-0458">Lysosome</keyword>
<dbReference type="OrthoDB" id="10035640at2759"/>
<evidence type="ECO:0000256" key="2">
    <source>
        <dbReference type="ARBA" id="ARBA00010235"/>
    </source>
</evidence>
<dbReference type="AlphaFoldDB" id="A0A8X6KBG0"/>
<protein>
    <recommendedName>
        <fullName evidence="3">BLOC-1-related complex subunit 5</fullName>
    </recommendedName>
</protein>
<evidence type="ECO:0000256" key="6">
    <source>
        <dbReference type="ARBA" id="ARBA00023288"/>
    </source>
</evidence>
<dbReference type="EMBL" id="BMAO01030413">
    <property type="protein sequence ID" value="GFQ67936.1"/>
    <property type="molecule type" value="Genomic_DNA"/>
</dbReference>
<sequence length="257" mass="28597">MGSEQSSQSSKSQNILKTGTKMKEHQRTRSASPGPSISSDSDIPYISYTVNRPIGDSPKLSSKSPAHSLRASATPSPRSSPKAPRPKSYAGSSSGHDIVVVKEGAPSMDTLETDAELIRLQKIPSFHPIMRGALNIPNTTIHDPEVLDKLDYQCILRLCQRYQDHLKMCAETVSTEQNALIQRIREIDFAINTLTNMLTERQKKFVKYAEQLSKVTEISNNLQKCQTGLKDVIKNMETLNNMLPPEERLEPFVMVTG</sequence>
<dbReference type="Proteomes" id="UP000887116">
    <property type="component" value="Unassembled WGS sequence"/>
</dbReference>
<gene>
    <name evidence="8" type="primary">Borcs5</name>
    <name evidence="8" type="ORF">TNCT_606171</name>
</gene>
<reference evidence="8" key="1">
    <citation type="submission" date="2020-07" db="EMBL/GenBank/DDBJ databases">
        <title>Multicomponent nature underlies the extraordinary mechanical properties of spider dragline silk.</title>
        <authorList>
            <person name="Kono N."/>
            <person name="Nakamura H."/>
            <person name="Mori M."/>
            <person name="Yoshida Y."/>
            <person name="Ohtoshi R."/>
            <person name="Malay A.D."/>
            <person name="Moran D.A.P."/>
            <person name="Tomita M."/>
            <person name="Numata K."/>
            <person name="Arakawa K."/>
        </authorList>
    </citation>
    <scope>NUCLEOTIDE SEQUENCE</scope>
</reference>
<proteinExistence type="inferred from homology"/>
<dbReference type="CDD" id="cd22789">
    <property type="entry name" value="BORCS5-like"/>
    <property type="match status" value="1"/>
</dbReference>
<comment type="similarity">
    <text evidence="2">Belongs to the BORCS5 family.</text>
</comment>
<dbReference type="GO" id="GO:0032418">
    <property type="term" value="P:lysosome localization"/>
    <property type="evidence" value="ECO:0007669"/>
    <property type="project" value="InterPro"/>
</dbReference>
<organism evidence="8 9">
    <name type="scientific">Trichonephila clavata</name>
    <name type="common">Joro spider</name>
    <name type="synonym">Nephila clavata</name>
    <dbReference type="NCBI Taxonomy" id="2740835"/>
    <lineage>
        <taxon>Eukaryota</taxon>
        <taxon>Metazoa</taxon>
        <taxon>Ecdysozoa</taxon>
        <taxon>Arthropoda</taxon>
        <taxon>Chelicerata</taxon>
        <taxon>Arachnida</taxon>
        <taxon>Araneae</taxon>
        <taxon>Araneomorphae</taxon>
        <taxon>Entelegynae</taxon>
        <taxon>Araneoidea</taxon>
        <taxon>Nephilidae</taxon>
        <taxon>Trichonephila</taxon>
    </lineage>
</organism>
<evidence type="ECO:0000256" key="5">
    <source>
        <dbReference type="ARBA" id="ARBA00023228"/>
    </source>
</evidence>
<feature type="compositionally biased region" description="Low complexity" evidence="7">
    <location>
        <begin position="1"/>
        <end position="13"/>
    </location>
</feature>
<dbReference type="GO" id="GO:0030672">
    <property type="term" value="C:synaptic vesicle membrane"/>
    <property type="evidence" value="ECO:0007669"/>
    <property type="project" value="TreeGrafter"/>
</dbReference>
<dbReference type="GO" id="GO:0072384">
    <property type="term" value="P:organelle transport along microtubule"/>
    <property type="evidence" value="ECO:0007669"/>
    <property type="project" value="TreeGrafter"/>
</dbReference>
<comment type="subcellular location">
    <subcellularLocation>
        <location evidence="1">Lysosome membrane</location>
        <topology evidence="1">Lipid-anchor</topology>
        <orientation evidence="1">Cytoplasmic side</orientation>
    </subcellularLocation>
</comment>
<dbReference type="Pfam" id="PF10158">
    <property type="entry name" value="LOH1CR12"/>
    <property type="match status" value="1"/>
</dbReference>
<evidence type="ECO:0000313" key="8">
    <source>
        <dbReference type="EMBL" id="GFQ67936.1"/>
    </source>
</evidence>
<keyword evidence="4" id="KW-0472">Membrane</keyword>
<dbReference type="GO" id="GO:1903744">
    <property type="term" value="P:positive regulation of anterograde synaptic vesicle transport"/>
    <property type="evidence" value="ECO:0007669"/>
    <property type="project" value="TreeGrafter"/>
</dbReference>
<keyword evidence="9" id="KW-1185">Reference proteome</keyword>
<evidence type="ECO:0000313" key="9">
    <source>
        <dbReference type="Proteomes" id="UP000887116"/>
    </source>
</evidence>
<evidence type="ECO:0000256" key="1">
    <source>
        <dbReference type="ARBA" id="ARBA00004122"/>
    </source>
</evidence>
<comment type="caution">
    <text evidence="8">The sequence shown here is derived from an EMBL/GenBank/DDBJ whole genome shotgun (WGS) entry which is preliminary data.</text>
</comment>